<proteinExistence type="predicted"/>
<sequence length="279" mass="30301">MALEPTDTVMSAIEKHTRQRGVLVTSDGIGGGVLTQAGTTRASDSLRFPGNVRAMEGRISGRGRHSDVWVKGQFKSLLRPAKATLDATAAPLSATPGPAPAAPSHRKVEEACTIRYGHCVDPDVRRYRPRAWLAATQSGGSVAAQQSSNPPLDSQASGLSFDLGPAPTAYHVASRRPSRKRTRPREDADPWTLQDQANWRMRSTRANTTARVYVVPGLLNAKGELWKPNQLVTVTDLYSGLDQDMLIGAVRWVASRLRRPDHLDVCARDERARNPGPSA</sequence>
<dbReference type="OrthoDB" id="9016931at2"/>
<dbReference type="Gene3D" id="2.30.300.10">
    <property type="entry name" value="Baseplate protein-like domain - beta roll fold"/>
    <property type="match status" value="1"/>
</dbReference>
<dbReference type="AlphaFoldDB" id="A0A1U9KT62"/>
<evidence type="ECO:0000259" key="2">
    <source>
        <dbReference type="Pfam" id="PF21929"/>
    </source>
</evidence>
<dbReference type="InterPro" id="IPR053982">
    <property type="entry name" value="Gp44/GpP-like_C"/>
</dbReference>
<name>A0A1U9KT62_9PROT</name>
<evidence type="ECO:0000313" key="3">
    <source>
        <dbReference type="EMBL" id="AQS88932.1"/>
    </source>
</evidence>
<feature type="compositionally biased region" description="Low complexity" evidence="1">
    <location>
        <begin position="139"/>
        <end position="148"/>
    </location>
</feature>
<dbReference type="Proteomes" id="UP000188604">
    <property type="component" value="Chromosome"/>
</dbReference>
<protein>
    <recommendedName>
        <fullName evidence="2">Baseplate hub protein gp44/GpP-like C-terminal domain-containing protein</fullName>
    </recommendedName>
</protein>
<dbReference type="SUPFAM" id="SSF69279">
    <property type="entry name" value="Phage tail proteins"/>
    <property type="match status" value="2"/>
</dbReference>
<feature type="region of interest" description="Disordered" evidence="1">
    <location>
        <begin position="139"/>
        <end position="160"/>
    </location>
</feature>
<evidence type="ECO:0000256" key="1">
    <source>
        <dbReference type="SAM" id="MobiDB-lite"/>
    </source>
</evidence>
<dbReference type="Pfam" id="PF21929">
    <property type="entry name" value="GpP_4th"/>
    <property type="match status" value="1"/>
</dbReference>
<evidence type="ECO:0000313" key="4">
    <source>
        <dbReference type="Proteomes" id="UP000188604"/>
    </source>
</evidence>
<dbReference type="EMBL" id="CP014691">
    <property type="protein sequence ID" value="AQS88932.1"/>
    <property type="molecule type" value="Genomic_DNA"/>
</dbReference>
<dbReference type="KEGG" id="nch:A0U93_14530"/>
<gene>
    <name evidence="3" type="ORF">A0U93_14530</name>
</gene>
<accession>A0A1U9KT62</accession>
<organism evidence="3 4">
    <name type="scientific">Neoasaia chiangmaiensis</name>
    <dbReference type="NCBI Taxonomy" id="320497"/>
    <lineage>
        <taxon>Bacteria</taxon>
        <taxon>Pseudomonadati</taxon>
        <taxon>Pseudomonadota</taxon>
        <taxon>Alphaproteobacteria</taxon>
        <taxon>Acetobacterales</taxon>
        <taxon>Acetobacteraceae</taxon>
        <taxon>Neoasaia</taxon>
    </lineage>
</organism>
<keyword evidence="4" id="KW-1185">Reference proteome</keyword>
<feature type="domain" description="Baseplate hub protein gp44/GpP-like C-terminal" evidence="2">
    <location>
        <begin position="194"/>
        <end position="256"/>
    </location>
</feature>
<feature type="compositionally biased region" description="Polar residues" evidence="1">
    <location>
        <begin position="149"/>
        <end position="158"/>
    </location>
</feature>
<reference evidence="3 4" key="1">
    <citation type="submission" date="2016-03" db="EMBL/GenBank/DDBJ databases">
        <title>Acetic acid bacteria sequencing.</title>
        <authorList>
            <person name="Brandt J."/>
            <person name="Jakob F."/>
            <person name="Vogel R.F."/>
        </authorList>
    </citation>
    <scope>NUCLEOTIDE SEQUENCE [LARGE SCALE GENOMIC DNA]</scope>
    <source>
        <strain evidence="3 4">NBRC 101099</strain>
    </source>
</reference>